<feature type="binding site" evidence="12">
    <location>
        <position position="10"/>
    </location>
    <ligand>
        <name>NADPH</name>
        <dbReference type="ChEBI" id="CHEBI:57783"/>
    </ligand>
</feature>
<feature type="binding site" evidence="12">
    <location>
        <position position="122"/>
    </location>
    <ligand>
        <name>NADPH</name>
        <dbReference type="ChEBI" id="CHEBI:57783"/>
    </ligand>
</feature>
<dbReference type="GO" id="GO:0051484">
    <property type="term" value="P:isopentenyl diphosphate biosynthetic process, methylerythritol 4-phosphate pathway involved in terpenoid biosynthetic process"/>
    <property type="evidence" value="ECO:0007669"/>
    <property type="project" value="UniProtKB-ARBA"/>
</dbReference>
<evidence type="ECO:0000259" key="14">
    <source>
        <dbReference type="Pfam" id="PF08436"/>
    </source>
</evidence>
<feature type="binding site" evidence="12">
    <location>
        <position position="12"/>
    </location>
    <ligand>
        <name>NADPH</name>
        <dbReference type="ChEBI" id="CHEBI:57783"/>
    </ligand>
</feature>
<comment type="similarity">
    <text evidence="3 12">Belongs to the DXR family.</text>
</comment>
<comment type="function">
    <text evidence="12">Catalyzes the NADPH-dependent rearrangement and reduction of 1-deoxy-D-xylulose-5-phosphate (DXP) to 2-C-methyl-D-erythritol 4-phosphate (MEP).</text>
</comment>
<dbReference type="EMBL" id="DTHO01000061">
    <property type="protein sequence ID" value="HGG99916.1"/>
    <property type="molecule type" value="Genomic_DNA"/>
</dbReference>
<evidence type="ECO:0000256" key="7">
    <source>
        <dbReference type="ARBA" id="ARBA00023002"/>
    </source>
</evidence>
<feature type="binding site" evidence="12">
    <location>
        <position position="121"/>
    </location>
    <ligand>
        <name>1-deoxy-D-xylulose 5-phosphate</name>
        <dbReference type="ChEBI" id="CHEBI:57792"/>
    </ligand>
</feature>
<feature type="binding site" evidence="12">
    <location>
        <position position="217"/>
    </location>
    <ligand>
        <name>1-deoxy-D-xylulose 5-phosphate</name>
        <dbReference type="ChEBI" id="CHEBI:57792"/>
    </ligand>
</feature>
<protein>
    <recommendedName>
        <fullName evidence="11 12">1-deoxy-D-xylulose 5-phosphate reductoisomerase</fullName>
        <shortName evidence="12">DXP reductoisomerase</shortName>
        <ecNumber evidence="4 12">1.1.1.267</ecNumber>
    </recommendedName>
    <alternativeName>
        <fullName evidence="12">1-deoxyxylulose-5-phosphate reductoisomerase</fullName>
    </alternativeName>
    <alternativeName>
        <fullName evidence="12">2-C-methyl-D-erythritol 4-phosphate synthase</fullName>
    </alternativeName>
</protein>
<evidence type="ECO:0000259" key="15">
    <source>
        <dbReference type="Pfam" id="PF13288"/>
    </source>
</evidence>
<keyword evidence="12" id="KW-0460">Magnesium</keyword>
<comment type="pathway">
    <text evidence="2 12">Isoprenoid biosynthesis; isopentenyl diphosphate biosynthesis via DXP pathway; isopentenyl diphosphate from 1-deoxy-D-xylulose 5-phosphate: step 1/6.</text>
</comment>
<feature type="binding site" evidence="12">
    <location>
        <position position="217"/>
    </location>
    <ligand>
        <name>Mn(2+)</name>
        <dbReference type="ChEBI" id="CHEBI:29035"/>
    </ligand>
</feature>
<feature type="binding site" evidence="12">
    <location>
        <position position="146"/>
    </location>
    <ligand>
        <name>Mn(2+)</name>
        <dbReference type="ChEBI" id="CHEBI:29035"/>
    </ligand>
</feature>
<feature type="binding site" evidence="12">
    <location>
        <position position="11"/>
    </location>
    <ligand>
        <name>NADPH</name>
        <dbReference type="ChEBI" id="CHEBI:57783"/>
    </ligand>
</feature>
<keyword evidence="8 12" id="KW-0464">Manganese</keyword>
<dbReference type="GO" id="GO:0030145">
    <property type="term" value="F:manganese ion binding"/>
    <property type="evidence" value="ECO:0007669"/>
    <property type="project" value="TreeGrafter"/>
</dbReference>
<keyword evidence="5 12" id="KW-0479">Metal-binding</keyword>
<keyword evidence="7 12" id="KW-0560">Oxidoreductase</keyword>
<dbReference type="PANTHER" id="PTHR30525">
    <property type="entry name" value="1-DEOXY-D-XYLULOSE 5-PHOSPHATE REDUCTOISOMERASE"/>
    <property type="match status" value="1"/>
</dbReference>
<evidence type="ECO:0000256" key="8">
    <source>
        <dbReference type="ARBA" id="ARBA00023211"/>
    </source>
</evidence>
<dbReference type="GO" id="GO:0070402">
    <property type="term" value="F:NADPH binding"/>
    <property type="evidence" value="ECO:0007669"/>
    <property type="project" value="InterPro"/>
</dbReference>
<dbReference type="GO" id="GO:0016853">
    <property type="term" value="F:isomerase activity"/>
    <property type="evidence" value="ECO:0007669"/>
    <property type="project" value="UniProtKB-KW"/>
</dbReference>
<evidence type="ECO:0000256" key="2">
    <source>
        <dbReference type="ARBA" id="ARBA00005094"/>
    </source>
</evidence>
<dbReference type="UniPathway" id="UPA00056">
    <property type="reaction ID" value="UER00092"/>
</dbReference>
<accession>A0A7C4AJX0</accession>
<evidence type="ECO:0000256" key="9">
    <source>
        <dbReference type="ARBA" id="ARBA00023229"/>
    </source>
</evidence>
<evidence type="ECO:0000256" key="3">
    <source>
        <dbReference type="ARBA" id="ARBA00006825"/>
    </source>
</evidence>
<evidence type="ECO:0000256" key="12">
    <source>
        <dbReference type="HAMAP-Rule" id="MF_00183"/>
    </source>
</evidence>
<feature type="domain" description="1-deoxy-D-xylulose 5-phosphate reductoisomerase N-terminal" evidence="13">
    <location>
        <begin position="4"/>
        <end position="128"/>
    </location>
</feature>
<evidence type="ECO:0000256" key="1">
    <source>
        <dbReference type="ARBA" id="ARBA00001941"/>
    </source>
</evidence>
<dbReference type="NCBIfam" id="TIGR00243">
    <property type="entry name" value="Dxr"/>
    <property type="match status" value="1"/>
</dbReference>
<feature type="binding site" evidence="12">
    <location>
        <position position="214"/>
    </location>
    <ligand>
        <name>1-deoxy-D-xylulose 5-phosphate</name>
        <dbReference type="ChEBI" id="CHEBI:57792"/>
    </ligand>
</feature>
<dbReference type="Pfam" id="PF13288">
    <property type="entry name" value="DXPR_C"/>
    <property type="match status" value="1"/>
</dbReference>
<dbReference type="HAMAP" id="MF_00183">
    <property type="entry name" value="DXP_reductoisom"/>
    <property type="match status" value="1"/>
</dbReference>
<keyword evidence="6 12" id="KW-0521">NADP</keyword>
<feature type="binding site" evidence="12">
    <location>
        <position position="13"/>
    </location>
    <ligand>
        <name>NADPH</name>
        <dbReference type="ChEBI" id="CHEBI:57783"/>
    </ligand>
</feature>
<evidence type="ECO:0000256" key="4">
    <source>
        <dbReference type="ARBA" id="ARBA00012366"/>
    </source>
</evidence>
<dbReference type="EC" id="1.1.1.267" evidence="4 12"/>
<evidence type="ECO:0000259" key="13">
    <source>
        <dbReference type="Pfam" id="PF02670"/>
    </source>
</evidence>
<feature type="binding site" evidence="12">
    <location>
        <position position="208"/>
    </location>
    <ligand>
        <name>1-deoxy-D-xylulose 5-phosphate</name>
        <dbReference type="ChEBI" id="CHEBI:57792"/>
    </ligand>
</feature>
<gene>
    <name evidence="12" type="primary">dxr</name>
    <name evidence="16" type="ORF">ENV75_05670</name>
</gene>
<comment type="caution">
    <text evidence="12">Lacks conserved residue(s) required for the propagation of feature annotation.</text>
</comment>
<dbReference type="SUPFAM" id="SSF69055">
    <property type="entry name" value="1-deoxy-D-xylulose-5-phosphate reductoisomerase, C-terminal domain"/>
    <property type="match status" value="1"/>
</dbReference>
<dbReference type="Pfam" id="PF02670">
    <property type="entry name" value="DXP_reductoisom"/>
    <property type="match status" value="1"/>
</dbReference>
<feature type="binding site" evidence="12">
    <location>
        <position position="148"/>
    </location>
    <ligand>
        <name>1-deoxy-D-xylulose 5-phosphate</name>
        <dbReference type="ChEBI" id="CHEBI:57792"/>
    </ligand>
</feature>
<evidence type="ECO:0000256" key="6">
    <source>
        <dbReference type="ARBA" id="ARBA00022857"/>
    </source>
</evidence>
<dbReference type="PANTHER" id="PTHR30525:SF0">
    <property type="entry name" value="1-DEOXY-D-XYLULOSE 5-PHOSPHATE REDUCTOISOMERASE, CHLOROPLASTIC"/>
    <property type="match status" value="1"/>
</dbReference>
<dbReference type="FunFam" id="1.10.1740.10:FF:000004">
    <property type="entry name" value="1-deoxy-D-xylulose 5-phosphate reductoisomerase"/>
    <property type="match status" value="1"/>
</dbReference>
<feature type="binding site" evidence="12">
    <location>
        <position position="201"/>
    </location>
    <ligand>
        <name>NADPH</name>
        <dbReference type="ChEBI" id="CHEBI:57783"/>
    </ligand>
</feature>
<dbReference type="FunFam" id="3.40.50.720:FF:000045">
    <property type="entry name" value="1-deoxy-D-xylulose 5-phosphate reductoisomerase"/>
    <property type="match status" value="1"/>
</dbReference>
<dbReference type="InterPro" id="IPR003821">
    <property type="entry name" value="DXP_reductoisomerase"/>
</dbReference>
<reference evidence="16" key="1">
    <citation type="journal article" date="2020" name="mSystems">
        <title>Genome- and Community-Level Interaction Insights into Carbon Utilization and Element Cycling Functions of Hydrothermarchaeota in Hydrothermal Sediment.</title>
        <authorList>
            <person name="Zhou Z."/>
            <person name="Liu Y."/>
            <person name="Xu W."/>
            <person name="Pan J."/>
            <person name="Luo Z.H."/>
            <person name="Li M."/>
        </authorList>
    </citation>
    <scope>NUCLEOTIDE SEQUENCE [LARGE SCALE GENOMIC DNA]</scope>
    <source>
        <strain evidence="16">SpSt-788</strain>
    </source>
</reference>
<dbReference type="InterPro" id="IPR013512">
    <property type="entry name" value="DXP_reductoisomerase_N"/>
</dbReference>
<sequence>MKKVVILGSTGSIGKSSLQVIKQFPEKFKVLGLAAKSSISQLIEQIEEFSPEYVAVCDKRACEQMRKKIKSVKILCGVEGILEIARLQEADIVLSAIVGAAGLLPTYEAVKAGKVIALANKESLVMAGQLIKNEAKKSRAKIIPVDSEHSAVFQCINSCNSSYIKKIWLTASGGPFWRKKPHEIEDVTPEEALNHPKWKMGKRITIDSATLMNKGFEVIEAHFLFDIPVEKIGVLIHPQSIVHCLVEFIDGTYLSQMSVPDMKAPIALALSIPERLPDIVEPIQWSGVQLNFELPDTGLFPCLKLAYEAANAGGSMPAVLNAADEVAVEAFLSGKLKFKEIYTVIKKIMDAHKSFSPDSIEDIIEADRWARKKAMEEIEKK</sequence>
<feature type="binding site" evidence="12">
    <location>
        <position position="213"/>
    </location>
    <ligand>
        <name>1-deoxy-D-xylulose 5-phosphate</name>
        <dbReference type="ChEBI" id="CHEBI:57792"/>
    </ligand>
</feature>
<dbReference type="SUPFAM" id="SSF51735">
    <property type="entry name" value="NAD(P)-binding Rossmann-fold domains"/>
    <property type="match status" value="1"/>
</dbReference>
<comment type="cofactor">
    <cofactor evidence="12">
        <name>Mg(2+)</name>
        <dbReference type="ChEBI" id="CHEBI:18420"/>
    </cofactor>
    <cofactor evidence="12">
        <name>Mn(2+)</name>
        <dbReference type="ChEBI" id="CHEBI:29035"/>
    </cofactor>
</comment>
<keyword evidence="9 12" id="KW-0414">Isoprene biosynthesis</keyword>
<dbReference type="NCBIfam" id="NF009114">
    <property type="entry name" value="PRK12464.1"/>
    <property type="match status" value="1"/>
</dbReference>
<evidence type="ECO:0000256" key="10">
    <source>
        <dbReference type="ARBA" id="ARBA00048543"/>
    </source>
</evidence>
<dbReference type="SUPFAM" id="SSF55347">
    <property type="entry name" value="Glyceraldehyde-3-phosphate dehydrogenase-like, C-terminal domain"/>
    <property type="match status" value="1"/>
</dbReference>
<evidence type="ECO:0000313" key="16">
    <source>
        <dbReference type="EMBL" id="HGG99916.1"/>
    </source>
</evidence>
<feature type="binding site" evidence="12">
    <location>
        <position position="148"/>
    </location>
    <ligand>
        <name>Mn(2+)</name>
        <dbReference type="ChEBI" id="CHEBI:29035"/>
    </ligand>
</feature>
<dbReference type="Gene3D" id="1.10.1740.10">
    <property type="match status" value="1"/>
</dbReference>
<feature type="binding site" evidence="12">
    <location>
        <position position="147"/>
    </location>
    <ligand>
        <name>1-deoxy-D-xylulose 5-phosphate</name>
        <dbReference type="ChEBI" id="CHEBI:57792"/>
    </ligand>
</feature>
<evidence type="ECO:0000256" key="5">
    <source>
        <dbReference type="ARBA" id="ARBA00022723"/>
    </source>
</evidence>
<comment type="cofactor">
    <cofactor evidence="1">
        <name>Co(2+)</name>
        <dbReference type="ChEBI" id="CHEBI:48828"/>
    </cofactor>
</comment>
<feature type="binding site" evidence="12">
    <location>
        <position position="172"/>
    </location>
    <ligand>
        <name>1-deoxy-D-xylulose 5-phosphate</name>
        <dbReference type="ChEBI" id="CHEBI:57792"/>
    </ligand>
</feature>
<evidence type="ECO:0000256" key="11">
    <source>
        <dbReference type="ARBA" id="ARBA00071224"/>
    </source>
</evidence>
<feature type="binding site" evidence="12">
    <location>
        <position position="120"/>
    </location>
    <ligand>
        <name>NADPH</name>
        <dbReference type="ChEBI" id="CHEBI:57783"/>
    </ligand>
</feature>
<dbReference type="AlphaFoldDB" id="A0A7C4AJX0"/>
<organism evidence="16">
    <name type="scientific">Thermodesulfovibrio aggregans</name>
    <dbReference type="NCBI Taxonomy" id="86166"/>
    <lineage>
        <taxon>Bacteria</taxon>
        <taxon>Pseudomonadati</taxon>
        <taxon>Nitrospirota</taxon>
        <taxon>Thermodesulfovibrionia</taxon>
        <taxon>Thermodesulfovibrionales</taxon>
        <taxon>Thermodesulfovibrionaceae</taxon>
        <taxon>Thermodesulfovibrio</taxon>
    </lineage>
</organism>
<dbReference type="InterPro" id="IPR036169">
    <property type="entry name" value="DXPR_C_sf"/>
</dbReference>
<dbReference type="GO" id="GO:0030604">
    <property type="term" value="F:1-deoxy-D-xylulose-5-phosphate reductoisomerase activity"/>
    <property type="evidence" value="ECO:0007669"/>
    <property type="project" value="UniProtKB-UniRule"/>
</dbReference>
<keyword evidence="16" id="KW-0413">Isomerase</keyword>
<comment type="catalytic activity">
    <reaction evidence="10">
        <text>2-C-methyl-D-erythritol 4-phosphate + NADP(+) = 1-deoxy-D-xylulose 5-phosphate + NADPH + H(+)</text>
        <dbReference type="Rhea" id="RHEA:13717"/>
        <dbReference type="ChEBI" id="CHEBI:15378"/>
        <dbReference type="ChEBI" id="CHEBI:57783"/>
        <dbReference type="ChEBI" id="CHEBI:57792"/>
        <dbReference type="ChEBI" id="CHEBI:58262"/>
        <dbReference type="ChEBI" id="CHEBI:58349"/>
        <dbReference type="EC" id="1.1.1.267"/>
    </reaction>
    <physiologicalReaction direction="right-to-left" evidence="10">
        <dbReference type="Rhea" id="RHEA:13719"/>
    </physiologicalReaction>
</comment>
<feature type="domain" description="DXP reductoisomerase C-terminal" evidence="15">
    <location>
        <begin position="257"/>
        <end position="372"/>
    </location>
</feature>
<proteinExistence type="inferred from homology"/>
<dbReference type="Pfam" id="PF08436">
    <property type="entry name" value="DXP_redisom_C"/>
    <property type="match status" value="1"/>
</dbReference>
<dbReference type="Gene3D" id="3.40.50.720">
    <property type="entry name" value="NAD(P)-binding Rossmann-like Domain"/>
    <property type="match status" value="1"/>
</dbReference>
<dbReference type="InterPro" id="IPR036291">
    <property type="entry name" value="NAD(P)-bd_dom_sf"/>
</dbReference>
<name>A0A7C4AJX0_9BACT</name>
<dbReference type="PIRSF" id="PIRSF006205">
    <property type="entry name" value="Dxp_reductismrs"/>
    <property type="match status" value="1"/>
</dbReference>
<dbReference type="InterPro" id="IPR026877">
    <property type="entry name" value="DXPR_C"/>
</dbReference>
<feature type="binding site" evidence="12">
    <location>
        <position position="195"/>
    </location>
    <ligand>
        <name>1-deoxy-D-xylulose 5-phosphate</name>
        <dbReference type="ChEBI" id="CHEBI:57792"/>
    </ligand>
</feature>
<feature type="domain" description="1-deoxy-D-xylulose 5-phosphate reductoisomerase C-terminal" evidence="14">
    <location>
        <begin position="142"/>
        <end position="225"/>
    </location>
</feature>
<comment type="caution">
    <text evidence="16">The sequence shown here is derived from an EMBL/GenBank/DDBJ whole genome shotgun (WGS) entry which is preliminary data.</text>
</comment>
<dbReference type="InterPro" id="IPR013644">
    <property type="entry name" value="DXP_reductoisomerase_C"/>
</dbReference>